<evidence type="ECO:0000256" key="1">
    <source>
        <dbReference type="SAM" id="MobiDB-lite"/>
    </source>
</evidence>
<feature type="compositionally biased region" description="Basic and acidic residues" evidence="1">
    <location>
        <begin position="600"/>
        <end position="617"/>
    </location>
</feature>
<reference evidence="4" key="1">
    <citation type="submission" date="2025-08" db="UniProtKB">
        <authorList>
            <consortium name="RefSeq"/>
        </authorList>
    </citation>
    <scope>IDENTIFICATION</scope>
    <source>
        <tissue evidence="4">Muscle</tissue>
    </source>
</reference>
<protein>
    <submittedName>
        <fullName evidence="4">Uncharacterized protein LOC106470001</fullName>
    </submittedName>
</protein>
<evidence type="ECO:0000313" key="3">
    <source>
        <dbReference type="Proteomes" id="UP000694941"/>
    </source>
</evidence>
<feature type="compositionally biased region" description="Low complexity" evidence="1">
    <location>
        <begin position="249"/>
        <end position="263"/>
    </location>
</feature>
<keyword evidence="2" id="KW-1133">Transmembrane helix</keyword>
<keyword evidence="2" id="KW-0472">Membrane</keyword>
<feature type="region of interest" description="Disordered" evidence="1">
    <location>
        <begin position="243"/>
        <end position="287"/>
    </location>
</feature>
<evidence type="ECO:0000256" key="2">
    <source>
        <dbReference type="SAM" id="Phobius"/>
    </source>
</evidence>
<dbReference type="PANTHER" id="PTHR46560:SF11">
    <property type="entry name" value="GH09980P"/>
    <property type="match status" value="1"/>
</dbReference>
<feature type="region of interest" description="Disordered" evidence="1">
    <location>
        <begin position="574"/>
        <end position="617"/>
    </location>
</feature>
<dbReference type="RefSeq" id="XP_022254267.1">
    <property type="nucleotide sequence ID" value="XM_022398559.1"/>
</dbReference>
<keyword evidence="2" id="KW-0812">Transmembrane</keyword>
<proteinExistence type="predicted"/>
<keyword evidence="3" id="KW-1185">Reference proteome</keyword>
<feature type="compositionally biased region" description="Basic and acidic residues" evidence="1">
    <location>
        <begin position="369"/>
        <end position="389"/>
    </location>
</feature>
<feature type="region of interest" description="Disordered" evidence="1">
    <location>
        <begin position="514"/>
        <end position="543"/>
    </location>
</feature>
<organism evidence="3 4">
    <name type="scientific">Limulus polyphemus</name>
    <name type="common">Atlantic horseshoe crab</name>
    <dbReference type="NCBI Taxonomy" id="6850"/>
    <lineage>
        <taxon>Eukaryota</taxon>
        <taxon>Metazoa</taxon>
        <taxon>Ecdysozoa</taxon>
        <taxon>Arthropoda</taxon>
        <taxon>Chelicerata</taxon>
        <taxon>Merostomata</taxon>
        <taxon>Xiphosura</taxon>
        <taxon>Limulidae</taxon>
        <taxon>Limulus</taxon>
    </lineage>
</organism>
<name>A0ABM1TEG1_LIMPO</name>
<dbReference type="Proteomes" id="UP000694941">
    <property type="component" value="Unplaced"/>
</dbReference>
<sequence length="938" mass="106382">MYTETISTVLSREPSRNDSNVENVIGSVVGDELSSEIATDNTRAYLSCESGEMVVKINFTEPYLGVIYTNYDRSSPCKLYGDGRQYYELRIPLKGCGTKQKVSRVFINNILVRFHRSLELDEDEVKTIICRYPPPLAPPPNNVIPPELEPTPPLAAIATPKLSEVEILLIVCALLFLTLLLLGVGVAYYCLKKRNVKIVRRRRTASSAPGSEITKLSSSTRGPITTIETINIPRASAITGSGSDAALLTSGSSQHGSGGTSETLPSDYPSESPSSINSDEETDGHKNMSVQDISSMRNGGYKFHNSAFVPDEGPARPVYPSDHDNFQSTASFSVETTNKPFEYRNDGRRQKIVKHMLTTIIEREDSVQTESFNERLTRQQPSSKEEFRSTSEYVPNTSLQLENLKKDSFFMSYTSSPSFGTNVLDNGDFMHSETVEFLPVNKKVLSSSSHYTSSLYGSIPDNDNRSQTDVDFEPPVRPYIRKPKLQVSTLDDYFLDTWSSTEIQEDKGVIRWSHLPGDQKNESTNSIDGHDHEQNLQPQPKSQITLQNIDEVYFSKTDETNLTEYSTKYRKEITNQHSRASESWDVKFRHSPPMSTSDNSRSENWGKESEKVRDNESTITEPDFKAKFQDSAYPESKPKNKFSVQDVVFRVLQSPPTNGAKDISSEDKEKWKKLIHSDKTFRSLIQEATTTEELARISRDKRYEHLYTPKKWQVIIRVLTAPDYNYTSNNKEQCQQMKQTRYKKKTDYDSRGRKSSLSPLYEVDSETSFSNKSSPVSVHSRRTSRSVGSLRDFDWRSMTEMDVDFTHADKESLWSLDTYRTARSAAERSCSEFVEEVPTISSRHRSSQFPVLERLTLSPETILRSKDCEFAYDYDGVPGALLSSSSSHLKRFVDGRRNCSILERSSSPILRTLDRASSVGEREEIKSTTETDIYDWQR</sequence>
<feature type="region of interest" description="Disordered" evidence="1">
    <location>
        <begin position="369"/>
        <end position="391"/>
    </location>
</feature>
<dbReference type="PANTHER" id="PTHR46560">
    <property type="entry name" value="CYPHER, ISOFORM B"/>
    <property type="match status" value="1"/>
</dbReference>
<accession>A0ABM1TEG1</accession>
<gene>
    <name evidence="4" type="primary">LOC106470001</name>
</gene>
<feature type="transmembrane region" description="Helical" evidence="2">
    <location>
        <begin position="167"/>
        <end position="191"/>
    </location>
</feature>
<evidence type="ECO:0000313" key="4">
    <source>
        <dbReference type="RefSeq" id="XP_022254267.1"/>
    </source>
</evidence>
<feature type="region of interest" description="Disordered" evidence="1">
    <location>
        <begin position="727"/>
        <end position="757"/>
    </location>
</feature>
<dbReference type="GeneID" id="106470001"/>
<feature type="compositionally biased region" description="Basic and acidic residues" evidence="1">
    <location>
        <begin position="574"/>
        <end position="588"/>
    </location>
</feature>
<feature type="compositionally biased region" description="Polar residues" evidence="1">
    <location>
        <begin position="727"/>
        <end position="739"/>
    </location>
</feature>